<dbReference type="InterPro" id="IPR005604">
    <property type="entry name" value="Phage_T7_tail_fibre-like_N"/>
</dbReference>
<dbReference type="EMBL" id="OCNJ01000002">
    <property type="protein sequence ID" value="SOD92530.1"/>
    <property type="molecule type" value="Genomic_DNA"/>
</dbReference>
<organism evidence="3 4">
    <name type="scientific">Caenispirillum bisanense</name>
    <dbReference type="NCBI Taxonomy" id="414052"/>
    <lineage>
        <taxon>Bacteria</taxon>
        <taxon>Pseudomonadati</taxon>
        <taxon>Pseudomonadota</taxon>
        <taxon>Alphaproteobacteria</taxon>
        <taxon>Rhodospirillales</taxon>
        <taxon>Novispirillaceae</taxon>
        <taxon>Caenispirillum</taxon>
    </lineage>
</organism>
<evidence type="ECO:0000313" key="3">
    <source>
        <dbReference type="EMBL" id="SOD92530.1"/>
    </source>
</evidence>
<proteinExistence type="predicted"/>
<sequence length="330" mass="33183">MTTDHIVIGDLRPRVQYVADGTVRDFAYPFPIFKTADLEVWLGEVRATTGFTTTGAGSDGGGTVSFGAAPAAGTLVTLRRRLAVQRVSDFQEGGAFRAKVVNDELDYQTAVLQQLEVDLSRALRLAPTDPSTASLVLPPPQPGKAIGWNADASGLTNDPADFAQARADVQATLTAAQAAAAQAATSAQQAAAATEAILIPTVDAQEAALMAQAARDAAQAAGAAAATDAAAADASAAAVAGEAAATGQWTAEAQTLVWLAERNAAAVGDAVTAAQGARAEALGAADGALLDRVAAERAADRAATAAATAAAALIGTRPGQALPEWARIDT</sequence>
<dbReference type="Pfam" id="PF03906">
    <property type="entry name" value="Phage_T7_tail"/>
    <property type="match status" value="1"/>
</dbReference>
<reference evidence="3 4" key="1">
    <citation type="submission" date="2017-09" db="EMBL/GenBank/DDBJ databases">
        <authorList>
            <person name="Ehlers B."/>
            <person name="Leendertz F.H."/>
        </authorList>
    </citation>
    <scope>NUCLEOTIDE SEQUENCE [LARGE SCALE GENOMIC DNA]</scope>
    <source>
        <strain evidence="3 4">USBA 140</strain>
    </source>
</reference>
<dbReference type="RefSeq" id="WP_097278222.1">
    <property type="nucleotide sequence ID" value="NZ_OCNJ01000002.1"/>
</dbReference>
<evidence type="ECO:0000256" key="1">
    <source>
        <dbReference type="SAM" id="MobiDB-lite"/>
    </source>
</evidence>
<keyword evidence="4" id="KW-1185">Reference proteome</keyword>
<evidence type="ECO:0000259" key="2">
    <source>
        <dbReference type="Pfam" id="PF03906"/>
    </source>
</evidence>
<evidence type="ECO:0000313" key="4">
    <source>
        <dbReference type="Proteomes" id="UP000219621"/>
    </source>
</evidence>
<dbReference type="AlphaFoldDB" id="A0A286GAK9"/>
<feature type="region of interest" description="Disordered" evidence="1">
    <location>
        <begin position="130"/>
        <end position="152"/>
    </location>
</feature>
<gene>
    <name evidence="3" type="ORF">SAMN05421508_102481</name>
</gene>
<accession>A0A286GAK9</accession>
<name>A0A286GAK9_9PROT</name>
<dbReference type="Proteomes" id="UP000219621">
    <property type="component" value="Unassembled WGS sequence"/>
</dbReference>
<protein>
    <submittedName>
        <fullName evidence="3">Phage T7 tail fibre protein</fullName>
    </submittedName>
</protein>
<feature type="domain" description="Bacteriophage T7 tail fibre protein-like N-terminal" evidence="2">
    <location>
        <begin position="15"/>
        <end position="102"/>
    </location>
</feature>